<evidence type="ECO:0000256" key="1">
    <source>
        <dbReference type="ARBA" id="ARBA00004236"/>
    </source>
</evidence>
<evidence type="ECO:0000256" key="5">
    <source>
        <dbReference type="ARBA" id="ARBA00023136"/>
    </source>
</evidence>
<dbReference type="EMBL" id="BMXF01000002">
    <property type="protein sequence ID" value="GHB67631.1"/>
    <property type="molecule type" value="Genomic_DNA"/>
</dbReference>
<dbReference type="PANTHER" id="PTHR43646">
    <property type="entry name" value="GLYCOSYLTRANSFERASE"/>
    <property type="match status" value="1"/>
</dbReference>
<name>A0A8J3G9K8_9BACT</name>
<dbReference type="PANTHER" id="PTHR43646:SF2">
    <property type="entry name" value="GLYCOSYLTRANSFERASE 2-LIKE DOMAIN-CONTAINING PROTEIN"/>
    <property type="match status" value="1"/>
</dbReference>
<keyword evidence="9" id="KW-1185">Reference proteome</keyword>
<evidence type="ECO:0000313" key="8">
    <source>
        <dbReference type="EMBL" id="GHB67631.1"/>
    </source>
</evidence>
<evidence type="ECO:0000256" key="6">
    <source>
        <dbReference type="SAM" id="MobiDB-lite"/>
    </source>
</evidence>
<evidence type="ECO:0000256" key="2">
    <source>
        <dbReference type="ARBA" id="ARBA00022475"/>
    </source>
</evidence>
<dbReference type="Proteomes" id="UP000598271">
    <property type="component" value="Unassembled WGS sequence"/>
</dbReference>
<keyword evidence="5" id="KW-0472">Membrane</keyword>
<dbReference type="Pfam" id="PF00535">
    <property type="entry name" value="Glycos_transf_2"/>
    <property type="match status" value="1"/>
</dbReference>
<dbReference type="GO" id="GO:0016757">
    <property type="term" value="F:glycosyltransferase activity"/>
    <property type="evidence" value="ECO:0007669"/>
    <property type="project" value="UniProtKB-KW"/>
</dbReference>
<evidence type="ECO:0000259" key="7">
    <source>
        <dbReference type="Pfam" id="PF00535"/>
    </source>
</evidence>
<dbReference type="SUPFAM" id="SSF53448">
    <property type="entry name" value="Nucleotide-diphospho-sugar transferases"/>
    <property type="match status" value="1"/>
</dbReference>
<proteinExistence type="predicted"/>
<dbReference type="Gene3D" id="3.90.550.10">
    <property type="entry name" value="Spore Coat Polysaccharide Biosynthesis Protein SpsA, Chain A"/>
    <property type="match status" value="1"/>
</dbReference>
<keyword evidence="2" id="KW-1003">Cell membrane</keyword>
<dbReference type="InterPro" id="IPR029044">
    <property type="entry name" value="Nucleotide-diphossugar_trans"/>
</dbReference>
<dbReference type="AlphaFoldDB" id="A0A8J3G9K8"/>
<organism evidence="8 9">
    <name type="scientific">Persicitalea jodogahamensis</name>
    <dbReference type="NCBI Taxonomy" id="402147"/>
    <lineage>
        <taxon>Bacteria</taxon>
        <taxon>Pseudomonadati</taxon>
        <taxon>Bacteroidota</taxon>
        <taxon>Cytophagia</taxon>
        <taxon>Cytophagales</taxon>
        <taxon>Spirosomataceae</taxon>
        <taxon>Persicitalea</taxon>
    </lineage>
</organism>
<dbReference type="InterPro" id="IPR001173">
    <property type="entry name" value="Glyco_trans_2-like"/>
</dbReference>
<evidence type="ECO:0000256" key="3">
    <source>
        <dbReference type="ARBA" id="ARBA00022676"/>
    </source>
</evidence>
<feature type="region of interest" description="Disordered" evidence="6">
    <location>
        <begin position="1"/>
        <end position="21"/>
    </location>
</feature>
<reference evidence="8 9" key="1">
    <citation type="journal article" date="2014" name="Int. J. Syst. Evol. Microbiol.">
        <title>Complete genome sequence of Corynebacterium casei LMG S-19264T (=DSM 44701T), isolated from a smear-ripened cheese.</title>
        <authorList>
            <consortium name="US DOE Joint Genome Institute (JGI-PGF)"/>
            <person name="Walter F."/>
            <person name="Albersmeier A."/>
            <person name="Kalinowski J."/>
            <person name="Ruckert C."/>
        </authorList>
    </citation>
    <scope>NUCLEOTIDE SEQUENCE [LARGE SCALE GENOMIC DNA]</scope>
    <source>
        <strain evidence="8 9">KCTC 12866</strain>
    </source>
</reference>
<dbReference type="GO" id="GO:0005886">
    <property type="term" value="C:plasma membrane"/>
    <property type="evidence" value="ECO:0007669"/>
    <property type="project" value="UniProtKB-SubCell"/>
</dbReference>
<evidence type="ECO:0000256" key="4">
    <source>
        <dbReference type="ARBA" id="ARBA00022679"/>
    </source>
</evidence>
<dbReference type="RefSeq" id="WP_189564421.1">
    <property type="nucleotide sequence ID" value="NZ_BMXF01000002.1"/>
</dbReference>
<protein>
    <recommendedName>
        <fullName evidence="7">Glycosyltransferase 2-like domain-containing protein</fullName>
    </recommendedName>
</protein>
<gene>
    <name evidence="8" type="ORF">GCM10007390_21170</name>
</gene>
<evidence type="ECO:0000313" key="9">
    <source>
        <dbReference type="Proteomes" id="UP000598271"/>
    </source>
</evidence>
<feature type="compositionally biased region" description="Basic and acidic residues" evidence="6">
    <location>
        <begin position="12"/>
        <end position="21"/>
    </location>
</feature>
<keyword evidence="3" id="KW-0328">Glycosyltransferase</keyword>
<keyword evidence="4" id="KW-0808">Transferase</keyword>
<sequence>MIQQSLSDISEFDWHSPKPDRPNPAAQIVFAIPVKDEEESISACIQALENQYNSKGKRIPWSEYEALILVNNTTDATIQQAMKARRHPGIHIASVQLSPQHAHIGWARRTAMEWCSERLRQGRQARGLIVSTDADSQIAPDFIYELRRSFIDPEVDAVGASLQVEDGPSDRLFDSLHSYFTLERQLRLFAQENATFDLMHTHFSGAGFAVRQCVYEEVGGLTPFPYNEDKHFYHKLVQRDARIRMCDRLMVYTSGRLSGRTEWGMAAQFSHWQKAEESGEPIFVSSAQSQWIYFQLQMALYAFWLARTEEKLATVCHYLQVCQIFNPMEFLAKIEIPSYFGQYWCCVWEHPKLVEGRQRTFPNVTVNDSLAGFGELLAGLDNKLARRA</sequence>
<feature type="domain" description="Glycosyltransferase 2-like" evidence="7">
    <location>
        <begin position="31"/>
        <end position="212"/>
    </location>
</feature>
<comment type="subcellular location">
    <subcellularLocation>
        <location evidence="1">Cell membrane</location>
    </subcellularLocation>
</comment>
<comment type="caution">
    <text evidence="8">The sequence shown here is derived from an EMBL/GenBank/DDBJ whole genome shotgun (WGS) entry which is preliminary data.</text>
</comment>
<accession>A0A8J3G9K8</accession>